<evidence type="ECO:0000313" key="9">
    <source>
        <dbReference type="Proteomes" id="UP000515947"/>
    </source>
</evidence>
<dbReference type="PANTHER" id="PTHR43085">
    <property type="entry name" value="HEXOKINASE FAMILY MEMBER"/>
    <property type="match status" value="1"/>
</dbReference>
<accession>A0A7G9R7U6</accession>
<keyword evidence="2" id="KW-0808">Transferase</keyword>
<dbReference type="PANTHER" id="PTHR43085:SF1">
    <property type="entry name" value="PSEUDOURIDINE KINASE-RELATED"/>
    <property type="match status" value="1"/>
</dbReference>
<evidence type="ECO:0000256" key="1">
    <source>
        <dbReference type="ARBA" id="ARBA00010688"/>
    </source>
</evidence>
<dbReference type="RefSeq" id="WP_187577507.1">
    <property type="nucleotide sequence ID" value="NZ_CP060713.1"/>
</dbReference>
<keyword evidence="3" id="KW-0547">Nucleotide-binding</keyword>
<dbReference type="Pfam" id="PF00294">
    <property type="entry name" value="PfkB"/>
    <property type="match status" value="1"/>
</dbReference>
<dbReference type="InterPro" id="IPR050306">
    <property type="entry name" value="PfkB_Carbo_kinase"/>
</dbReference>
<evidence type="ECO:0000256" key="4">
    <source>
        <dbReference type="ARBA" id="ARBA00022777"/>
    </source>
</evidence>
<dbReference type="GO" id="GO:0005524">
    <property type="term" value="F:ATP binding"/>
    <property type="evidence" value="ECO:0007669"/>
    <property type="project" value="UniProtKB-KW"/>
</dbReference>
<dbReference type="InterPro" id="IPR011611">
    <property type="entry name" value="PfkB_dom"/>
</dbReference>
<evidence type="ECO:0000259" key="7">
    <source>
        <dbReference type="Pfam" id="PF00294"/>
    </source>
</evidence>
<dbReference type="PROSITE" id="PS00584">
    <property type="entry name" value="PFKB_KINASES_2"/>
    <property type="match status" value="1"/>
</dbReference>
<comment type="similarity">
    <text evidence="1">Belongs to the carbohydrate kinase PfkB family.</text>
</comment>
<keyword evidence="4 8" id="KW-0418">Kinase</keyword>
<sequence>MSSSPYVVAGEALVDIVVPAEGGEEHAPGGSPLNVAVGLARLGVDTVLITELGDDEHGKLTAEHAVGSGVVLHEQSVLPGHRTSTATAHLGHDRAATYDFDLTWDIGARQLPAGARGLHVGSIGASLRPGRENVVDLVRQAAAAGLLVSFDPNARPAFLPEPEQAFEDLLEVAAFAQLVKLSDEDVEHLAPGRSPADLAAGLLEHSATTRLVVVTHGGTAAEAYTRTETVRVPSRPVEVVDTVGAGDSFMAALIATVLEWGIDDHSRERLEALLTAAHQVAALTCGRRGANPPTRRELPSGWPAG</sequence>
<dbReference type="AlphaFoldDB" id="A0A7G9R7U6"/>
<dbReference type="InterPro" id="IPR029056">
    <property type="entry name" value="Ribokinase-like"/>
</dbReference>
<dbReference type="Proteomes" id="UP000515947">
    <property type="component" value="Chromosome"/>
</dbReference>
<feature type="region of interest" description="Disordered" evidence="6">
    <location>
        <begin position="286"/>
        <end position="305"/>
    </location>
</feature>
<keyword evidence="9" id="KW-1185">Reference proteome</keyword>
<proteinExistence type="inferred from homology"/>
<dbReference type="SUPFAM" id="SSF53613">
    <property type="entry name" value="Ribokinase-like"/>
    <property type="match status" value="1"/>
</dbReference>
<name>A0A7G9R7U6_9ACTN</name>
<protein>
    <submittedName>
        <fullName evidence="8">Carbohydrate kinase</fullName>
    </submittedName>
</protein>
<dbReference type="PROSITE" id="PS00583">
    <property type="entry name" value="PFKB_KINASES_1"/>
    <property type="match status" value="1"/>
</dbReference>
<feature type="domain" description="Carbohydrate kinase PfkB" evidence="7">
    <location>
        <begin position="23"/>
        <end position="293"/>
    </location>
</feature>
<organism evidence="8 9">
    <name type="scientific">Nocardioides mesophilus</name>
    <dbReference type="NCBI Taxonomy" id="433659"/>
    <lineage>
        <taxon>Bacteria</taxon>
        <taxon>Bacillati</taxon>
        <taxon>Actinomycetota</taxon>
        <taxon>Actinomycetes</taxon>
        <taxon>Propionibacteriales</taxon>
        <taxon>Nocardioidaceae</taxon>
        <taxon>Nocardioides</taxon>
    </lineage>
</organism>
<keyword evidence="5" id="KW-0067">ATP-binding</keyword>
<dbReference type="KEGG" id="nmes:H9L09_14000"/>
<evidence type="ECO:0000256" key="5">
    <source>
        <dbReference type="ARBA" id="ARBA00022840"/>
    </source>
</evidence>
<reference evidence="8 9" key="1">
    <citation type="submission" date="2020-08" db="EMBL/GenBank/DDBJ databases">
        <title>Genome sequence of Nocardioides mesophilus KACC 16243T.</title>
        <authorList>
            <person name="Hyun D.-W."/>
            <person name="Bae J.-W."/>
        </authorList>
    </citation>
    <scope>NUCLEOTIDE SEQUENCE [LARGE SCALE GENOMIC DNA]</scope>
    <source>
        <strain evidence="8 9">KACC 16243</strain>
    </source>
</reference>
<evidence type="ECO:0000313" key="8">
    <source>
        <dbReference type="EMBL" id="QNN51671.1"/>
    </source>
</evidence>
<evidence type="ECO:0000256" key="3">
    <source>
        <dbReference type="ARBA" id="ARBA00022741"/>
    </source>
</evidence>
<gene>
    <name evidence="8" type="ORF">H9L09_14000</name>
</gene>
<dbReference type="GO" id="GO:0016301">
    <property type="term" value="F:kinase activity"/>
    <property type="evidence" value="ECO:0007669"/>
    <property type="project" value="UniProtKB-KW"/>
</dbReference>
<dbReference type="CDD" id="cd01167">
    <property type="entry name" value="bac_FRK"/>
    <property type="match status" value="1"/>
</dbReference>
<dbReference type="InterPro" id="IPR002173">
    <property type="entry name" value="Carboh/pur_kinase_PfkB_CS"/>
</dbReference>
<evidence type="ECO:0000256" key="6">
    <source>
        <dbReference type="SAM" id="MobiDB-lite"/>
    </source>
</evidence>
<dbReference type="EMBL" id="CP060713">
    <property type="protein sequence ID" value="QNN51671.1"/>
    <property type="molecule type" value="Genomic_DNA"/>
</dbReference>
<evidence type="ECO:0000256" key="2">
    <source>
        <dbReference type="ARBA" id="ARBA00022679"/>
    </source>
</evidence>
<dbReference type="Gene3D" id="3.40.1190.20">
    <property type="match status" value="1"/>
</dbReference>